<name>A0A437RCE9_9BURK</name>
<sequence>MAAAFGLAGAAALTGPAAAQGAAPAPPLPPLVAAGKIGAGWQVANLPDQKPPPTRYSAETLGDRLVLRLEAQGSYGNLLHALPGVVAPARLAWSWRVAEPNAGTALRSKTGDDVAAKVCLSFDAPLAQVPFGERTLLRIARSRTGQDLPAATLCWVWGGPEAVGSVIDNAYSRRVRYLVLRNAPEAGERWFDESRDIAADFQRAFGAEIPTLPPLVAVLVGADADNTGGRSVAHVTALRFAAP</sequence>
<dbReference type="EMBL" id="SACR01000005">
    <property type="protein sequence ID" value="RVU44442.1"/>
    <property type="molecule type" value="Genomic_DNA"/>
</dbReference>
<dbReference type="RefSeq" id="WP_164885147.1">
    <property type="nucleotide sequence ID" value="NZ_SACR01000005.1"/>
</dbReference>
<evidence type="ECO:0000313" key="3">
    <source>
        <dbReference type="Proteomes" id="UP000285575"/>
    </source>
</evidence>
<feature type="chain" id="PRO_5019036475" evidence="1">
    <location>
        <begin position="20"/>
        <end position="243"/>
    </location>
</feature>
<comment type="caution">
    <text evidence="2">The sequence shown here is derived from an EMBL/GenBank/DDBJ whole genome shotgun (WGS) entry which is preliminary data.</text>
</comment>
<accession>A0A437RCE9</accession>
<keyword evidence="3" id="KW-1185">Reference proteome</keyword>
<keyword evidence="1" id="KW-0732">Signal</keyword>
<reference evidence="2 3" key="1">
    <citation type="submission" date="2019-01" db="EMBL/GenBank/DDBJ databases">
        <authorList>
            <person name="Chen W.-M."/>
        </authorList>
    </citation>
    <scope>NUCLEOTIDE SEQUENCE [LARGE SCALE GENOMIC DNA]</scope>
    <source>
        <strain evidence="2 3">KYPY4</strain>
    </source>
</reference>
<protein>
    <submittedName>
        <fullName evidence="2">DUF3047 domain-containing protein</fullName>
    </submittedName>
</protein>
<dbReference type="Pfam" id="PF11249">
    <property type="entry name" value="DUF3047"/>
    <property type="match status" value="1"/>
</dbReference>
<organism evidence="2 3">
    <name type="scientific">Rubrivivax rivuli</name>
    <dbReference type="NCBI Taxonomy" id="1862385"/>
    <lineage>
        <taxon>Bacteria</taxon>
        <taxon>Pseudomonadati</taxon>
        <taxon>Pseudomonadota</taxon>
        <taxon>Betaproteobacteria</taxon>
        <taxon>Burkholderiales</taxon>
        <taxon>Sphaerotilaceae</taxon>
        <taxon>Rubrivivax</taxon>
    </lineage>
</organism>
<dbReference type="Proteomes" id="UP000285575">
    <property type="component" value="Unassembled WGS sequence"/>
</dbReference>
<evidence type="ECO:0000313" key="2">
    <source>
        <dbReference type="EMBL" id="RVU44442.1"/>
    </source>
</evidence>
<feature type="signal peptide" evidence="1">
    <location>
        <begin position="1"/>
        <end position="19"/>
    </location>
</feature>
<dbReference type="AlphaFoldDB" id="A0A437RCE9"/>
<evidence type="ECO:0000256" key="1">
    <source>
        <dbReference type="SAM" id="SignalP"/>
    </source>
</evidence>
<proteinExistence type="predicted"/>
<gene>
    <name evidence="2" type="ORF">EOE66_17395</name>
</gene>
<dbReference type="InterPro" id="IPR021409">
    <property type="entry name" value="DUF3047"/>
</dbReference>